<evidence type="ECO:0000256" key="5">
    <source>
        <dbReference type="ARBA" id="ARBA00022741"/>
    </source>
</evidence>
<dbReference type="AlphaFoldDB" id="A0A7C9TIM6"/>
<dbReference type="GO" id="GO:0006355">
    <property type="term" value="P:regulation of DNA-templated transcription"/>
    <property type="evidence" value="ECO:0007669"/>
    <property type="project" value="InterPro"/>
</dbReference>
<comment type="caution">
    <text evidence="10">The sequence shown here is derived from an EMBL/GenBank/DDBJ whole genome shotgun (WGS) entry which is preliminary data.</text>
</comment>
<sequence>MSIKPSWLTGPRGPAEPPRLPPASAGVLSVRDDLADWFEVAPLALLQCDVAGRVLRANAAMQALLGPDVPNLNMAPPALRQFLRWPQEQPAAGQTVRRDAWIRLDGHPARHLRLTVRGGTGVGSRRWLFQIEDLLTEDRLELAQREIHALMGRHGIGVATYDAAQGWVTAAAGDDGGDSMLPARAGAGAGMSGFAVTREIVEPDSLADYELLQRALRQRERAEVRYAVRHPQLGRRWLLTRVVPGELGGERPSLTVATLDVTEDEEARRRNDQLLHEMGTILDVSPAGIAYVHQQKVVRCNTSFERLLGVPAGECLQLDLQGLLGHCGVGTREARQLLGRLQAEGQADVEFVPEHAANRCYALALRRSGGGEQGLDAVVVLSDVTGPRAQQEAQAARDDLERERELMFSLPDVGIVHQVEGRIVRTNAAMAELVGIALSDLKGLPLAELYEDERAYLEHAAQDRRELAEQGRARGERRLRRRIGGGEGELIHVMVSQRLLDPDEPAQGTIAWYVNVDERHKARASQVRQEEQIRAILDSVLVGIINVGAQGIVWMNRSARRMFAGELSDFLGRPMAALAPEESDHALRHDWLGQLDEGQSAMFECRLVGRDGRAFYVVGNVVATGATPEQRVLTFALLDIARRREAETRIAQARAGLQRMIETAPLAIALFDAQNQCVLQLNQMMAEFAGRPAAEIEGRQPAYWLPGPEAAGLTADLHEARARHEPLHRELRRSPARPDGAARVWDMRIVSLVDPDGVNEQLLLVASDVTEQRAADEARLQSAIQQRDMLVKEVHHRIKNNLQGVAGLLQQNAHRHPEAAAALAEAIGQVHAIAQVHGLQVGAGGALRLEKVVEAICASVTRMFGRTIAFAAHGSGREHYALSEGDSIPVALTLNELLTNAIKHGGAGGDISCQLHLEGGQACMAVANPGLLAEGFDLAKVPAGISGLGLVRALLPRKGAQLQLTQQGGHVVADLRLQAPAVVFHEG</sequence>
<reference evidence="10 11" key="1">
    <citation type="submission" date="2020-02" db="EMBL/GenBank/DDBJ databases">
        <title>Ideonella bacterium strain TBM-1.</title>
        <authorList>
            <person name="Chen W.-M."/>
        </authorList>
    </citation>
    <scope>NUCLEOTIDE SEQUENCE [LARGE SCALE GENOMIC DNA]</scope>
    <source>
        <strain evidence="10 11">TBM-1</strain>
    </source>
</reference>
<dbReference type="SUPFAM" id="SSF55874">
    <property type="entry name" value="ATPase domain of HSP90 chaperone/DNA topoisomerase II/histidine kinase"/>
    <property type="match status" value="1"/>
</dbReference>
<protein>
    <recommendedName>
        <fullName evidence="2">histidine kinase</fullName>
        <ecNumber evidence="2">2.7.13.3</ecNumber>
    </recommendedName>
</protein>
<evidence type="ECO:0000256" key="1">
    <source>
        <dbReference type="ARBA" id="ARBA00000085"/>
    </source>
</evidence>
<gene>
    <name evidence="10" type="ORF">G3A44_01915</name>
</gene>
<keyword evidence="5" id="KW-0547">Nucleotide-binding</keyword>
<dbReference type="InterPro" id="IPR035965">
    <property type="entry name" value="PAS-like_dom_sf"/>
</dbReference>
<dbReference type="EC" id="2.7.13.3" evidence="2"/>
<dbReference type="SMART" id="SM00091">
    <property type="entry name" value="PAS"/>
    <property type="match status" value="5"/>
</dbReference>
<dbReference type="PROSITE" id="PS50112">
    <property type="entry name" value="PAS"/>
    <property type="match status" value="1"/>
</dbReference>
<dbReference type="RefSeq" id="WP_163455783.1">
    <property type="nucleotide sequence ID" value="NZ_JAAGOH010000001.1"/>
</dbReference>
<keyword evidence="6" id="KW-0418">Kinase</keyword>
<dbReference type="EMBL" id="JAAGOH010000001">
    <property type="protein sequence ID" value="NDY89945.1"/>
    <property type="molecule type" value="Genomic_DNA"/>
</dbReference>
<name>A0A7C9TIM6_9BURK</name>
<dbReference type="GO" id="GO:0005524">
    <property type="term" value="F:ATP binding"/>
    <property type="evidence" value="ECO:0007669"/>
    <property type="project" value="UniProtKB-KW"/>
</dbReference>
<dbReference type="InterPro" id="IPR013767">
    <property type="entry name" value="PAS_fold"/>
</dbReference>
<keyword evidence="7" id="KW-0067">ATP-binding</keyword>
<dbReference type="Pfam" id="PF00989">
    <property type="entry name" value="PAS"/>
    <property type="match status" value="1"/>
</dbReference>
<dbReference type="InterPro" id="IPR011495">
    <property type="entry name" value="Sig_transdc_His_kin_sub2_dim/P"/>
</dbReference>
<accession>A0A7C9TIM6</accession>
<dbReference type="PANTHER" id="PTHR41523:SF8">
    <property type="entry name" value="ETHYLENE RESPONSE SENSOR PROTEIN"/>
    <property type="match status" value="1"/>
</dbReference>
<keyword evidence="4" id="KW-0808">Transferase</keyword>
<evidence type="ECO:0000256" key="2">
    <source>
        <dbReference type="ARBA" id="ARBA00012438"/>
    </source>
</evidence>
<evidence type="ECO:0000256" key="3">
    <source>
        <dbReference type="ARBA" id="ARBA00022553"/>
    </source>
</evidence>
<dbReference type="NCBIfam" id="TIGR00229">
    <property type="entry name" value="sensory_box"/>
    <property type="match status" value="3"/>
</dbReference>
<comment type="catalytic activity">
    <reaction evidence="1">
        <text>ATP + protein L-histidine = ADP + protein N-phospho-L-histidine.</text>
        <dbReference type="EC" id="2.7.13.3"/>
    </reaction>
</comment>
<dbReference type="Pfam" id="PF07568">
    <property type="entry name" value="HisKA_2"/>
    <property type="match status" value="1"/>
</dbReference>
<dbReference type="InterPro" id="IPR036890">
    <property type="entry name" value="HATPase_C_sf"/>
</dbReference>
<evidence type="ECO:0000259" key="9">
    <source>
        <dbReference type="PROSITE" id="PS50112"/>
    </source>
</evidence>
<keyword evidence="3" id="KW-0597">Phosphoprotein</keyword>
<dbReference type="PANTHER" id="PTHR41523">
    <property type="entry name" value="TWO-COMPONENT SYSTEM SENSOR PROTEIN"/>
    <property type="match status" value="1"/>
</dbReference>
<organism evidence="10 11">
    <name type="scientific">Ideonella livida</name>
    <dbReference type="NCBI Taxonomy" id="2707176"/>
    <lineage>
        <taxon>Bacteria</taxon>
        <taxon>Pseudomonadati</taxon>
        <taxon>Pseudomonadota</taxon>
        <taxon>Betaproteobacteria</taxon>
        <taxon>Burkholderiales</taxon>
        <taxon>Sphaerotilaceae</taxon>
        <taxon>Ideonella</taxon>
    </lineage>
</organism>
<evidence type="ECO:0000256" key="6">
    <source>
        <dbReference type="ARBA" id="ARBA00022777"/>
    </source>
</evidence>
<dbReference type="Pfam" id="PF08448">
    <property type="entry name" value="PAS_4"/>
    <property type="match status" value="2"/>
</dbReference>
<dbReference type="GO" id="GO:0004673">
    <property type="term" value="F:protein histidine kinase activity"/>
    <property type="evidence" value="ECO:0007669"/>
    <property type="project" value="UniProtKB-EC"/>
</dbReference>
<keyword evidence="11" id="KW-1185">Reference proteome</keyword>
<dbReference type="SUPFAM" id="SSF55785">
    <property type="entry name" value="PYP-like sensor domain (PAS domain)"/>
    <property type="match status" value="4"/>
</dbReference>
<dbReference type="Pfam" id="PF13188">
    <property type="entry name" value="PAS_8"/>
    <property type="match status" value="2"/>
</dbReference>
<evidence type="ECO:0000256" key="7">
    <source>
        <dbReference type="ARBA" id="ARBA00022840"/>
    </source>
</evidence>
<evidence type="ECO:0000313" key="10">
    <source>
        <dbReference type="EMBL" id="NDY89945.1"/>
    </source>
</evidence>
<dbReference type="InterPro" id="IPR013656">
    <property type="entry name" value="PAS_4"/>
</dbReference>
<evidence type="ECO:0000256" key="8">
    <source>
        <dbReference type="SAM" id="MobiDB-lite"/>
    </source>
</evidence>
<feature type="domain" description="PAS" evidence="9">
    <location>
        <begin position="653"/>
        <end position="709"/>
    </location>
</feature>
<dbReference type="InterPro" id="IPR000014">
    <property type="entry name" value="PAS"/>
</dbReference>
<feature type="region of interest" description="Disordered" evidence="8">
    <location>
        <begin position="1"/>
        <end position="22"/>
    </location>
</feature>
<evidence type="ECO:0000313" key="11">
    <source>
        <dbReference type="Proteomes" id="UP000484255"/>
    </source>
</evidence>
<evidence type="ECO:0000256" key="4">
    <source>
        <dbReference type="ARBA" id="ARBA00022679"/>
    </source>
</evidence>
<dbReference type="Gene3D" id="3.30.565.10">
    <property type="entry name" value="Histidine kinase-like ATPase, C-terminal domain"/>
    <property type="match status" value="1"/>
</dbReference>
<dbReference type="Gene3D" id="3.30.450.20">
    <property type="entry name" value="PAS domain"/>
    <property type="match status" value="4"/>
</dbReference>
<dbReference type="CDD" id="cd00130">
    <property type="entry name" value="PAS"/>
    <property type="match status" value="1"/>
</dbReference>
<proteinExistence type="predicted"/>
<dbReference type="Proteomes" id="UP000484255">
    <property type="component" value="Unassembled WGS sequence"/>
</dbReference>